<keyword evidence="6" id="KW-1185">Reference proteome</keyword>
<dbReference type="GO" id="GO:0030308">
    <property type="term" value="P:negative regulation of cell growth"/>
    <property type="evidence" value="ECO:0007669"/>
    <property type="project" value="TreeGrafter"/>
</dbReference>
<dbReference type="PROSITE" id="PS50089">
    <property type="entry name" value="ZF_RING_2"/>
    <property type="match status" value="1"/>
</dbReference>
<dbReference type="InterPro" id="IPR013083">
    <property type="entry name" value="Znf_RING/FYVE/PHD"/>
</dbReference>
<comment type="caution">
    <text evidence="5">The sequence shown here is derived from an EMBL/GenBank/DDBJ whole genome shotgun (WGS) entry which is preliminary data.</text>
</comment>
<protein>
    <submittedName>
        <fullName evidence="5">RING finger protein B</fullName>
    </submittedName>
</protein>
<dbReference type="OrthoDB" id="10251219at2759"/>
<dbReference type="AlphaFoldDB" id="A0A5N5T4X8"/>
<dbReference type="GO" id="GO:0008270">
    <property type="term" value="F:zinc ion binding"/>
    <property type="evidence" value="ECO:0007669"/>
    <property type="project" value="UniProtKB-KW"/>
</dbReference>
<dbReference type="Proteomes" id="UP000326759">
    <property type="component" value="Unassembled WGS sequence"/>
</dbReference>
<evidence type="ECO:0000256" key="1">
    <source>
        <dbReference type="ARBA" id="ARBA00022771"/>
    </source>
</evidence>
<feature type="domain" description="RING-type" evidence="4">
    <location>
        <begin position="200"/>
        <end position="235"/>
    </location>
</feature>
<dbReference type="PANTHER" id="PTHR15379">
    <property type="entry name" value="CELL GROWTH REGULATOR WITH RING FINGER DOMAIN PROTEIN 1"/>
    <property type="match status" value="1"/>
</dbReference>
<dbReference type="PANTHER" id="PTHR15379:SF2">
    <property type="entry name" value="CELL GROWTH REGULATOR WITH RING FINGER DOMAIN PROTEIN 1"/>
    <property type="match status" value="1"/>
</dbReference>
<evidence type="ECO:0000256" key="3">
    <source>
        <dbReference type="PROSITE-ProRule" id="PRU00175"/>
    </source>
</evidence>
<sequence length="289" mass="33172">MLPYRKALLLSTKVQGIHFTSSVVHIGQPSPVQVNYQKVEIPFICFLSKDSSSTNELEFRISYDVACYFQVFWSVPSNKLKDLIYAPWRCFAEKLELTNGLEAEHYDKKLLFEPEKPNETKIVRLVKESSSFILGKAPRTHFPLVLVLSRQSTPFDVNSSVTLYTQRKELDLDKKHEGGDEAMTSFVDSVEEKLNEEGACVICRVMQPTRALLPCRHVCICSYCFTRLEFCPLCRSRISAYFLTDPKEEKRQLSVAHNNLEEDSNLGRHRSFLNNMNGVLNSFLGIRDD</sequence>
<accession>A0A5N5T4X8</accession>
<dbReference type="SUPFAM" id="SSF57850">
    <property type="entry name" value="RING/U-box"/>
    <property type="match status" value="1"/>
</dbReference>
<dbReference type="EMBL" id="SEYY01010008">
    <property type="protein sequence ID" value="KAB7501643.1"/>
    <property type="molecule type" value="Genomic_DNA"/>
</dbReference>
<dbReference type="Pfam" id="PF13920">
    <property type="entry name" value="zf-C3HC4_3"/>
    <property type="match status" value="1"/>
</dbReference>
<dbReference type="Gene3D" id="3.30.40.10">
    <property type="entry name" value="Zinc/RING finger domain, C3HC4 (zinc finger)"/>
    <property type="match status" value="1"/>
</dbReference>
<keyword evidence="2" id="KW-0862">Zinc</keyword>
<evidence type="ECO:0000313" key="6">
    <source>
        <dbReference type="Proteomes" id="UP000326759"/>
    </source>
</evidence>
<gene>
    <name evidence="5" type="primary">rngB</name>
    <name evidence="5" type="ORF">Anas_00770</name>
</gene>
<dbReference type="InterPro" id="IPR042496">
    <property type="entry name" value="CGRF1"/>
</dbReference>
<proteinExistence type="predicted"/>
<dbReference type="InterPro" id="IPR001841">
    <property type="entry name" value="Znf_RING"/>
</dbReference>
<keyword evidence="1 3" id="KW-0479">Metal-binding</keyword>
<organism evidence="5 6">
    <name type="scientific">Armadillidium nasatum</name>
    <dbReference type="NCBI Taxonomy" id="96803"/>
    <lineage>
        <taxon>Eukaryota</taxon>
        <taxon>Metazoa</taxon>
        <taxon>Ecdysozoa</taxon>
        <taxon>Arthropoda</taxon>
        <taxon>Crustacea</taxon>
        <taxon>Multicrustacea</taxon>
        <taxon>Malacostraca</taxon>
        <taxon>Eumalacostraca</taxon>
        <taxon>Peracarida</taxon>
        <taxon>Isopoda</taxon>
        <taxon>Oniscidea</taxon>
        <taxon>Crinocheta</taxon>
        <taxon>Armadillidiidae</taxon>
        <taxon>Armadillidium</taxon>
    </lineage>
</organism>
<evidence type="ECO:0000313" key="5">
    <source>
        <dbReference type="EMBL" id="KAB7501643.1"/>
    </source>
</evidence>
<keyword evidence="1 3" id="KW-0863">Zinc-finger</keyword>
<evidence type="ECO:0000259" key="4">
    <source>
        <dbReference type="PROSITE" id="PS50089"/>
    </source>
</evidence>
<reference evidence="5 6" key="1">
    <citation type="journal article" date="2019" name="PLoS Biol.">
        <title>Sex chromosomes control vertical transmission of feminizing Wolbachia symbionts in an isopod.</title>
        <authorList>
            <person name="Becking T."/>
            <person name="Chebbi M.A."/>
            <person name="Giraud I."/>
            <person name="Moumen B."/>
            <person name="Laverre T."/>
            <person name="Caubet Y."/>
            <person name="Peccoud J."/>
            <person name="Gilbert C."/>
            <person name="Cordaux R."/>
        </authorList>
    </citation>
    <scope>NUCLEOTIDE SEQUENCE [LARGE SCALE GENOMIC DNA]</scope>
    <source>
        <strain evidence="5">ANa2</strain>
        <tissue evidence="5">Whole body excluding digestive tract and cuticle</tissue>
    </source>
</reference>
<name>A0A5N5T4X8_9CRUS</name>
<evidence type="ECO:0000256" key="2">
    <source>
        <dbReference type="ARBA" id="ARBA00022833"/>
    </source>
</evidence>